<dbReference type="InterPro" id="IPR006975">
    <property type="entry name" value="NifQ"/>
</dbReference>
<dbReference type="GO" id="GO:0030151">
    <property type="term" value="F:molybdenum ion binding"/>
    <property type="evidence" value="ECO:0007669"/>
    <property type="project" value="InterPro"/>
</dbReference>
<dbReference type="GO" id="GO:0009399">
    <property type="term" value="P:nitrogen fixation"/>
    <property type="evidence" value="ECO:0007669"/>
    <property type="project" value="InterPro"/>
</dbReference>
<dbReference type="EMBL" id="CP158568">
    <property type="protein sequence ID" value="XBY46753.1"/>
    <property type="molecule type" value="Genomic_DNA"/>
</dbReference>
<name>A0AAU7XH24_9HYPH</name>
<evidence type="ECO:0000313" key="1">
    <source>
        <dbReference type="EMBL" id="XBY46753.1"/>
    </source>
</evidence>
<protein>
    <submittedName>
        <fullName evidence="1">Nitrogen fixation protein NifQ</fullName>
    </submittedName>
</protein>
<proteinExistence type="predicted"/>
<accession>A0AAU7XH24</accession>
<reference evidence="1" key="1">
    <citation type="submission" date="2024-06" db="EMBL/GenBank/DDBJ databases">
        <title>Methylostella associata gen. nov., sp. nov., a novel Ancalomicrobiaceae-affiliated facultatively methylotrophic bacteria that feed on methanotrophs of the genus Methylococcus.</title>
        <authorList>
            <person name="Saltykova V."/>
            <person name="Danilova O.V."/>
            <person name="Oshkin I.Y."/>
            <person name="Belova S.E."/>
            <person name="Pimenov N.V."/>
            <person name="Dedysh S.N."/>
        </authorList>
    </citation>
    <scope>NUCLEOTIDE SEQUENCE</scope>
    <source>
        <strain evidence="1">S20</strain>
    </source>
</reference>
<dbReference type="Pfam" id="PF04891">
    <property type="entry name" value="NifQ"/>
    <property type="match status" value="1"/>
</dbReference>
<sequence length="212" mass="23397">MFAFHYATLRAAQWPPRDEAVAFDTHVLACALAQALEALQIDGTPVTVSLGLPKDAIIDVLNAYFPVTPRAGFALDMAPAPIVDMEEGLLRDLLLDHRAPAPSASPLVATWLASIVSRRAMQDDHLWQDLGLFERAELGRLLARHFPNLHAGNIRNMRWKKYFYRRLCEAEGFTLCTAPSCAVCTDFGDCFGDEDGMSRLALARREQAIAAA</sequence>
<gene>
    <name evidence="1" type="ORF">ABS361_11355</name>
</gene>
<dbReference type="KEGG" id="mflg:ABS361_11355"/>
<organism evidence="1">
    <name type="scientific">Methyloraptor flagellatus</name>
    <dbReference type="NCBI Taxonomy" id="3162530"/>
    <lineage>
        <taxon>Bacteria</taxon>
        <taxon>Pseudomonadati</taxon>
        <taxon>Pseudomonadota</taxon>
        <taxon>Alphaproteobacteria</taxon>
        <taxon>Hyphomicrobiales</taxon>
        <taxon>Ancalomicrobiaceae</taxon>
        <taxon>Methyloraptor</taxon>
    </lineage>
</organism>
<dbReference type="RefSeq" id="WP_407051844.1">
    <property type="nucleotide sequence ID" value="NZ_CP158568.1"/>
</dbReference>
<dbReference type="AlphaFoldDB" id="A0AAU7XH24"/>